<dbReference type="GO" id="GO:0016787">
    <property type="term" value="F:hydrolase activity"/>
    <property type="evidence" value="ECO:0007669"/>
    <property type="project" value="InterPro"/>
</dbReference>
<gene>
    <name evidence="2" type="ORF">LCGC14_1362820</name>
</gene>
<reference evidence="2" key="1">
    <citation type="journal article" date="2015" name="Nature">
        <title>Complex archaea that bridge the gap between prokaryotes and eukaryotes.</title>
        <authorList>
            <person name="Spang A."/>
            <person name="Saw J.H."/>
            <person name="Jorgensen S.L."/>
            <person name="Zaremba-Niedzwiedzka K."/>
            <person name="Martijn J."/>
            <person name="Lind A.E."/>
            <person name="van Eijk R."/>
            <person name="Schleper C."/>
            <person name="Guy L."/>
            <person name="Ettema T.J."/>
        </authorList>
    </citation>
    <scope>NUCLEOTIDE SEQUENCE</scope>
</reference>
<evidence type="ECO:0000313" key="2">
    <source>
        <dbReference type="EMBL" id="KKM78156.1"/>
    </source>
</evidence>
<dbReference type="InterPro" id="IPR042047">
    <property type="entry name" value="SleB_dom1"/>
</dbReference>
<accession>A0A0F9KTN4</accession>
<name>A0A0F9KTN4_9ZZZZ</name>
<feature type="domain" description="Cell wall hydrolase SleB" evidence="1">
    <location>
        <begin position="196"/>
        <end position="293"/>
    </location>
</feature>
<dbReference type="Gene3D" id="1.10.10.2520">
    <property type="entry name" value="Cell wall hydrolase SleB, domain 1"/>
    <property type="match status" value="1"/>
</dbReference>
<protein>
    <recommendedName>
        <fullName evidence="1">Cell wall hydrolase SleB domain-containing protein</fullName>
    </recommendedName>
</protein>
<organism evidence="2">
    <name type="scientific">marine sediment metagenome</name>
    <dbReference type="NCBI Taxonomy" id="412755"/>
    <lineage>
        <taxon>unclassified sequences</taxon>
        <taxon>metagenomes</taxon>
        <taxon>ecological metagenomes</taxon>
    </lineage>
</organism>
<proteinExistence type="predicted"/>
<dbReference type="Pfam" id="PF07486">
    <property type="entry name" value="Hydrolase_2"/>
    <property type="match status" value="1"/>
</dbReference>
<sequence>MTEVACSNLFVVTLSPRTTGKLSDILGKGLGTEFEPLHHGQVRKQLIGDIVDRHARTQRHHGGLDQFTGLPCYGLNALIERLGMALQCFTLPVPPAHYHVRASPSATFCSVRGEIAGSKAQDLPHQAFAEKLPAKQPTAFGRSPMRAQSRKLTTTVLIMGLGLLAACGKSPEAVSVPARDVECMARAMYFESNRSSRDGMIAVGTVVMNRVHSDAFPNTICGVVGQANQFAPGVMSKPMNDRSAPLARATALAVLQGERHPKVTRAKFFHAAWYNANYNNMHYVVTAGGNAFYEKRRPALVTTPNPLPPLEGITPL</sequence>
<evidence type="ECO:0000259" key="1">
    <source>
        <dbReference type="Pfam" id="PF07486"/>
    </source>
</evidence>
<dbReference type="EMBL" id="LAZR01008533">
    <property type="protein sequence ID" value="KKM78156.1"/>
    <property type="molecule type" value="Genomic_DNA"/>
</dbReference>
<comment type="caution">
    <text evidence="2">The sequence shown here is derived from an EMBL/GenBank/DDBJ whole genome shotgun (WGS) entry which is preliminary data.</text>
</comment>
<dbReference type="AlphaFoldDB" id="A0A0F9KTN4"/>
<dbReference type="InterPro" id="IPR011105">
    <property type="entry name" value="Cell_wall_hydrolase_SleB"/>
</dbReference>